<sequence>MSTPTSEPEIRRVDRILAFTALGLIAASILGFVSIMIGTANGMDEAAFAEGAWPFIASILYWGPPLAFVLIVTLLIMSFVRKGRAASRS</sequence>
<protein>
    <recommendedName>
        <fullName evidence="4">Multidrug ABC transporter ATPase</fullName>
    </recommendedName>
</protein>
<feature type="transmembrane region" description="Helical" evidence="1">
    <location>
        <begin position="16"/>
        <end position="39"/>
    </location>
</feature>
<organism evidence="2 3">
    <name type="scientific">Microbacterium natoriense</name>
    <dbReference type="NCBI Taxonomy" id="284570"/>
    <lineage>
        <taxon>Bacteria</taxon>
        <taxon>Bacillati</taxon>
        <taxon>Actinomycetota</taxon>
        <taxon>Actinomycetes</taxon>
        <taxon>Micrococcales</taxon>
        <taxon>Microbacteriaceae</taxon>
        <taxon>Microbacterium</taxon>
    </lineage>
</organism>
<name>A0AAW8F1J3_9MICO</name>
<keyword evidence="1" id="KW-1133">Transmembrane helix</keyword>
<dbReference type="EMBL" id="JAUSXV010000001">
    <property type="protein sequence ID" value="MDQ0649122.1"/>
    <property type="molecule type" value="Genomic_DNA"/>
</dbReference>
<keyword evidence="1" id="KW-0472">Membrane</keyword>
<dbReference type="RefSeq" id="WP_292906399.1">
    <property type="nucleotide sequence ID" value="NZ_JAUSXV010000001.1"/>
</dbReference>
<reference evidence="2 3" key="1">
    <citation type="submission" date="2023-07" db="EMBL/GenBank/DDBJ databases">
        <title>Comparative genomics of wheat-associated soil bacteria to identify genetic determinants of phenazine resistance.</title>
        <authorList>
            <person name="Mouncey N."/>
        </authorList>
    </citation>
    <scope>NUCLEOTIDE SEQUENCE [LARGE SCALE GENOMIC DNA]</scope>
    <source>
        <strain evidence="2 3">W4I9-1</strain>
    </source>
</reference>
<gene>
    <name evidence="2" type="ORF">QFZ53_003318</name>
</gene>
<evidence type="ECO:0000256" key="1">
    <source>
        <dbReference type="SAM" id="Phobius"/>
    </source>
</evidence>
<keyword evidence="3" id="KW-1185">Reference proteome</keyword>
<accession>A0AAW8F1J3</accession>
<dbReference type="AlphaFoldDB" id="A0AAW8F1J3"/>
<comment type="caution">
    <text evidence="2">The sequence shown here is derived from an EMBL/GenBank/DDBJ whole genome shotgun (WGS) entry which is preliminary data.</text>
</comment>
<dbReference type="Proteomes" id="UP001244427">
    <property type="component" value="Unassembled WGS sequence"/>
</dbReference>
<evidence type="ECO:0000313" key="3">
    <source>
        <dbReference type="Proteomes" id="UP001244427"/>
    </source>
</evidence>
<proteinExistence type="predicted"/>
<evidence type="ECO:0008006" key="4">
    <source>
        <dbReference type="Google" id="ProtNLM"/>
    </source>
</evidence>
<evidence type="ECO:0000313" key="2">
    <source>
        <dbReference type="EMBL" id="MDQ0649122.1"/>
    </source>
</evidence>
<keyword evidence="1" id="KW-0812">Transmembrane</keyword>
<feature type="transmembrane region" description="Helical" evidence="1">
    <location>
        <begin position="59"/>
        <end position="80"/>
    </location>
</feature>